<feature type="repeat" description="ANK" evidence="3">
    <location>
        <begin position="212"/>
        <end position="244"/>
    </location>
</feature>
<dbReference type="SMART" id="SM00248">
    <property type="entry name" value="ANK"/>
    <property type="match status" value="6"/>
</dbReference>
<evidence type="ECO:0000256" key="1">
    <source>
        <dbReference type="ARBA" id="ARBA00022737"/>
    </source>
</evidence>
<dbReference type="PRINTS" id="PR01415">
    <property type="entry name" value="ANKYRIN"/>
</dbReference>
<dbReference type="PANTHER" id="PTHR24171:SF8">
    <property type="entry name" value="BRCA1-ASSOCIATED RING DOMAIN PROTEIN 1"/>
    <property type="match status" value="1"/>
</dbReference>
<dbReference type="SUPFAM" id="SSF48403">
    <property type="entry name" value="Ankyrin repeat"/>
    <property type="match status" value="1"/>
</dbReference>
<dbReference type="AlphaFoldDB" id="A0AAD6DRT9"/>
<evidence type="ECO:0000313" key="5">
    <source>
        <dbReference type="Proteomes" id="UP001216150"/>
    </source>
</evidence>
<protein>
    <submittedName>
        <fullName evidence="4">Uncharacterized protein</fullName>
    </submittedName>
</protein>
<reference evidence="4 5" key="1">
    <citation type="journal article" date="2023" name="IMA Fungus">
        <title>Comparative genomic study of the Penicillium genus elucidates a diverse pangenome and 15 lateral gene transfer events.</title>
        <authorList>
            <person name="Petersen C."/>
            <person name="Sorensen T."/>
            <person name="Nielsen M.R."/>
            <person name="Sondergaard T.E."/>
            <person name="Sorensen J.L."/>
            <person name="Fitzpatrick D.A."/>
            <person name="Frisvad J.C."/>
            <person name="Nielsen K.L."/>
        </authorList>
    </citation>
    <scope>NUCLEOTIDE SEQUENCE [LARGE SCALE GENOMIC DNA]</scope>
    <source>
        <strain evidence="4 5">IBT 29057</strain>
    </source>
</reference>
<feature type="repeat" description="ANK" evidence="3">
    <location>
        <begin position="112"/>
        <end position="144"/>
    </location>
</feature>
<gene>
    <name evidence="4" type="ORF">N7450_005412</name>
</gene>
<comment type="caution">
    <text evidence="4">The sequence shown here is derived from an EMBL/GenBank/DDBJ whole genome shotgun (WGS) entry which is preliminary data.</text>
</comment>
<dbReference type="Gene3D" id="1.25.40.20">
    <property type="entry name" value="Ankyrin repeat-containing domain"/>
    <property type="match status" value="2"/>
</dbReference>
<dbReference type="InterPro" id="IPR002110">
    <property type="entry name" value="Ankyrin_rpt"/>
</dbReference>
<organism evidence="4 5">
    <name type="scientific">Penicillium hetheringtonii</name>
    <dbReference type="NCBI Taxonomy" id="911720"/>
    <lineage>
        <taxon>Eukaryota</taxon>
        <taxon>Fungi</taxon>
        <taxon>Dikarya</taxon>
        <taxon>Ascomycota</taxon>
        <taxon>Pezizomycotina</taxon>
        <taxon>Eurotiomycetes</taxon>
        <taxon>Eurotiomycetidae</taxon>
        <taxon>Eurotiales</taxon>
        <taxon>Aspergillaceae</taxon>
        <taxon>Penicillium</taxon>
    </lineage>
</organism>
<evidence type="ECO:0000256" key="2">
    <source>
        <dbReference type="ARBA" id="ARBA00023043"/>
    </source>
</evidence>
<evidence type="ECO:0000256" key="3">
    <source>
        <dbReference type="PROSITE-ProRule" id="PRU00023"/>
    </source>
</evidence>
<feature type="repeat" description="ANK" evidence="3">
    <location>
        <begin position="245"/>
        <end position="271"/>
    </location>
</feature>
<accession>A0AAD6DRT9</accession>
<dbReference type="Proteomes" id="UP001216150">
    <property type="component" value="Unassembled WGS sequence"/>
</dbReference>
<name>A0AAD6DRT9_9EURO</name>
<keyword evidence="2 3" id="KW-0040">ANK repeat</keyword>
<dbReference type="PROSITE" id="PS50297">
    <property type="entry name" value="ANK_REP_REGION"/>
    <property type="match status" value="4"/>
</dbReference>
<feature type="repeat" description="ANK" evidence="3">
    <location>
        <begin position="145"/>
        <end position="177"/>
    </location>
</feature>
<evidence type="ECO:0000313" key="4">
    <source>
        <dbReference type="EMBL" id="KAJ5591440.1"/>
    </source>
</evidence>
<dbReference type="EMBL" id="JAQJAC010000003">
    <property type="protein sequence ID" value="KAJ5591440.1"/>
    <property type="molecule type" value="Genomic_DNA"/>
</dbReference>
<feature type="repeat" description="ANK" evidence="3">
    <location>
        <begin position="178"/>
        <end position="211"/>
    </location>
</feature>
<dbReference type="GO" id="GO:0085020">
    <property type="term" value="P:protein K6-linked ubiquitination"/>
    <property type="evidence" value="ECO:0007669"/>
    <property type="project" value="TreeGrafter"/>
</dbReference>
<keyword evidence="5" id="KW-1185">Reference proteome</keyword>
<sequence>MSLKTLRIVPDNADIMQFAKRGRQEDIRSLINKSLASPTDVNDSWGVPVLSIKYAVQGLHLDLCEFLIKMGAVSSVENRSGVLHKIVLGAVKNDLKAQLQLTTSNIDQQDSKGRTPIAWAAARGDEKCVGILLSFGADPEISCDTGNNPLLRSVRAKSTECVKLLLEYGANVQARSVLGFTALHYAAYYQDDEAYLKTLLDYGAQMDEKDSYGWTPLSCTAEYDHMRCAGILLEYGASPNLPDKSGWSPIMRAIRSNSHRVLKLLLDKGADYCSLSFRLQTVLHFAAAYGDVDTILLLTDTKMRGITTDMKDVNGHTAAEIFLSRDVSSSSELANAFTNLLNSVDDLSPC</sequence>
<dbReference type="Pfam" id="PF12796">
    <property type="entry name" value="Ank_2"/>
    <property type="match status" value="2"/>
</dbReference>
<dbReference type="PANTHER" id="PTHR24171">
    <property type="entry name" value="ANKYRIN REPEAT DOMAIN-CONTAINING PROTEIN 39-RELATED"/>
    <property type="match status" value="1"/>
</dbReference>
<proteinExistence type="predicted"/>
<dbReference type="GO" id="GO:0004842">
    <property type="term" value="F:ubiquitin-protein transferase activity"/>
    <property type="evidence" value="ECO:0007669"/>
    <property type="project" value="TreeGrafter"/>
</dbReference>
<keyword evidence="1" id="KW-0677">Repeat</keyword>
<dbReference type="PROSITE" id="PS50088">
    <property type="entry name" value="ANK_REPEAT"/>
    <property type="match status" value="5"/>
</dbReference>
<dbReference type="InterPro" id="IPR036770">
    <property type="entry name" value="Ankyrin_rpt-contain_sf"/>
</dbReference>